<protein>
    <recommendedName>
        <fullName evidence="9">Lipoprotein signal peptidase</fullName>
        <ecNumber evidence="9">3.4.23.36</ecNumber>
    </recommendedName>
    <alternativeName>
        <fullName evidence="9">Prolipoprotein signal peptidase</fullName>
    </alternativeName>
    <alternativeName>
        <fullName evidence="9">Signal peptidase II</fullName>
        <shortName evidence="9">SPase II</shortName>
    </alternativeName>
</protein>
<evidence type="ECO:0000256" key="9">
    <source>
        <dbReference type="HAMAP-Rule" id="MF_00161"/>
    </source>
</evidence>
<accession>A0ABQ6ITI2</accession>
<dbReference type="EMBL" id="BSUO01000001">
    <property type="protein sequence ID" value="GMA40027.1"/>
    <property type="molecule type" value="Genomic_DNA"/>
</dbReference>
<feature type="active site" evidence="9">
    <location>
        <position position="116"/>
    </location>
</feature>
<keyword evidence="4 9" id="KW-0812">Transmembrane</keyword>
<evidence type="ECO:0000256" key="6">
    <source>
        <dbReference type="ARBA" id="ARBA00022801"/>
    </source>
</evidence>
<reference evidence="13" key="1">
    <citation type="journal article" date="2019" name="Int. J. Syst. Evol. Microbiol.">
        <title>The Global Catalogue of Microorganisms (GCM) 10K type strain sequencing project: providing services to taxonomists for standard genome sequencing and annotation.</title>
        <authorList>
            <consortium name="The Broad Institute Genomics Platform"/>
            <consortium name="The Broad Institute Genome Sequencing Center for Infectious Disease"/>
            <person name="Wu L."/>
            <person name="Ma J."/>
        </authorList>
    </citation>
    <scope>NUCLEOTIDE SEQUENCE [LARGE SCALE GENOMIC DNA]</scope>
    <source>
        <strain evidence="13">NBRC 113072</strain>
    </source>
</reference>
<comment type="catalytic activity">
    <reaction evidence="9 10">
        <text>Release of signal peptides from bacterial membrane prolipoproteins. Hydrolyzes -Xaa-Yaa-Zaa-|-(S,diacylglyceryl)Cys-, in which Xaa is hydrophobic (preferably Leu), and Yaa (Ala or Ser) and Zaa (Gly or Ala) have small, neutral side chains.</text>
        <dbReference type="EC" id="3.4.23.36"/>
    </reaction>
</comment>
<evidence type="ECO:0000256" key="7">
    <source>
        <dbReference type="ARBA" id="ARBA00022989"/>
    </source>
</evidence>
<gene>
    <name evidence="9" type="primary">lspA</name>
    <name evidence="12" type="ORF">GCM10025883_20720</name>
</gene>
<keyword evidence="3 9" id="KW-0645">Protease</keyword>
<dbReference type="PANTHER" id="PTHR33695">
    <property type="entry name" value="LIPOPROTEIN SIGNAL PEPTIDASE"/>
    <property type="match status" value="1"/>
</dbReference>
<evidence type="ECO:0000256" key="2">
    <source>
        <dbReference type="ARBA" id="ARBA00022475"/>
    </source>
</evidence>
<evidence type="ECO:0000256" key="1">
    <source>
        <dbReference type="ARBA" id="ARBA00006139"/>
    </source>
</evidence>
<feature type="transmembrane region" description="Helical" evidence="9">
    <location>
        <begin position="82"/>
        <end position="99"/>
    </location>
</feature>
<feature type="transmembrane region" description="Helical" evidence="9">
    <location>
        <begin position="48"/>
        <end position="75"/>
    </location>
</feature>
<organism evidence="12 13">
    <name type="scientific">Mobilicoccus caccae</name>
    <dbReference type="NCBI Taxonomy" id="1859295"/>
    <lineage>
        <taxon>Bacteria</taxon>
        <taxon>Bacillati</taxon>
        <taxon>Actinomycetota</taxon>
        <taxon>Actinomycetes</taxon>
        <taxon>Micrococcales</taxon>
        <taxon>Dermatophilaceae</taxon>
        <taxon>Mobilicoccus</taxon>
    </lineage>
</organism>
<evidence type="ECO:0000256" key="8">
    <source>
        <dbReference type="ARBA" id="ARBA00023136"/>
    </source>
</evidence>
<dbReference type="Pfam" id="PF01252">
    <property type="entry name" value="Peptidase_A8"/>
    <property type="match status" value="1"/>
</dbReference>
<comment type="similarity">
    <text evidence="1 9 11">Belongs to the peptidase A8 family.</text>
</comment>
<evidence type="ECO:0000256" key="4">
    <source>
        <dbReference type="ARBA" id="ARBA00022692"/>
    </source>
</evidence>
<evidence type="ECO:0000256" key="5">
    <source>
        <dbReference type="ARBA" id="ARBA00022750"/>
    </source>
</evidence>
<keyword evidence="5 9" id="KW-0064">Aspartyl protease</keyword>
<dbReference type="PROSITE" id="PS00855">
    <property type="entry name" value="SPASE_II"/>
    <property type="match status" value="1"/>
</dbReference>
<sequence length="164" mass="17569">MVLLLVLALTVWALDQLSKQWALASFVQGEAEPFLGRILQFTLVFNPGAAFSLGTSFTPVLTVIMASVSIAIVVASTRVRSSWWAMSLGFLLGGALGNLTDRLFRPPGFAHGHVVDFLMLPNFPVFNVADSFITTAAACLMVAAFKDIPFAGGSRAHSEEVDHA</sequence>
<feature type="active site" evidence="9">
    <location>
        <position position="130"/>
    </location>
</feature>
<comment type="pathway">
    <text evidence="9">Protein modification; lipoprotein biosynthesis (signal peptide cleavage).</text>
</comment>
<keyword evidence="6 9" id="KW-0378">Hydrolase</keyword>
<dbReference type="Proteomes" id="UP001157126">
    <property type="component" value="Unassembled WGS sequence"/>
</dbReference>
<dbReference type="NCBIfam" id="TIGR00077">
    <property type="entry name" value="lspA"/>
    <property type="match status" value="1"/>
</dbReference>
<dbReference type="HAMAP" id="MF_00161">
    <property type="entry name" value="LspA"/>
    <property type="match status" value="1"/>
</dbReference>
<evidence type="ECO:0000256" key="11">
    <source>
        <dbReference type="RuleBase" id="RU004181"/>
    </source>
</evidence>
<keyword evidence="13" id="KW-1185">Reference proteome</keyword>
<evidence type="ECO:0000313" key="13">
    <source>
        <dbReference type="Proteomes" id="UP001157126"/>
    </source>
</evidence>
<comment type="caution">
    <text evidence="9">Lacks conserved residue(s) required for the propagation of feature annotation.</text>
</comment>
<keyword evidence="8 9" id="KW-0472">Membrane</keyword>
<comment type="caution">
    <text evidence="12">The sequence shown here is derived from an EMBL/GenBank/DDBJ whole genome shotgun (WGS) entry which is preliminary data.</text>
</comment>
<dbReference type="InterPro" id="IPR001872">
    <property type="entry name" value="Peptidase_A8"/>
</dbReference>
<evidence type="ECO:0000256" key="3">
    <source>
        <dbReference type="ARBA" id="ARBA00022670"/>
    </source>
</evidence>
<dbReference type="PANTHER" id="PTHR33695:SF1">
    <property type="entry name" value="LIPOPROTEIN SIGNAL PEPTIDASE"/>
    <property type="match status" value="1"/>
</dbReference>
<name>A0ABQ6ITI2_9MICO</name>
<feature type="transmembrane region" description="Helical" evidence="9">
    <location>
        <begin position="125"/>
        <end position="145"/>
    </location>
</feature>
<keyword evidence="2 9" id="KW-1003">Cell membrane</keyword>
<comment type="function">
    <text evidence="9 10">This protein specifically catalyzes the removal of signal peptides from prolipoproteins.</text>
</comment>
<keyword evidence="7 9" id="KW-1133">Transmembrane helix</keyword>
<evidence type="ECO:0000313" key="12">
    <source>
        <dbReference type="EMBL" id="GMA40027.1"/>
    </source>
</evidence>
<evidence type="ECO:0000256" key="10">
    <source>
        <dbReference type="RuleBase" id="RU000594"/>
    </source>
</evidence>
<dbReference type="EC" id="3.4.23.36" evidence="9"/>
<comment type="subcellular location">
    <subcellularLocation>
        <location evidence="9">Cell membrane</location>
        <topology evidence="9">Multi-pass membrane protein</topology>
    </subcellularLocation>
</comment>
<proteinExistence type="inferred from homology"/>
<dbReference type="PRINTS" id="PR00781">
    <property type="entry name" value="LIPOSIGPTASE"/>
</dbReference>